<organism evidence="2 3">
    <name type="scientific">Toxocara canis</name>
    <name type="common">Canine roundworm</name>
    <dbReference type="NCBI Taxonomy" id="6265"/>
    <lineage>
        <taxon>Eukaryota</taxon>
        <taxon>Metazoa</taxon>
        <taxon>Ecdysozoa</taxon>
        <taxon>Nematoda</taxon>
        <taxon>Chromadorea</taxon>
        <taxon>Rhabditida</taxon>
        <taxon>Spirurina</taxon>
        <taxon>Ascaridomorpha</taxon>
        <taxon>Ascaridoidea</taxon>
        <taxon>Toxocaridae</taxon>
        <taxon>Toxocara</taxon>
    </lineage>
</organism>
<accession>A0A0B2UPZ0</accession>
<dbReference type="AlphaFoldDB" id="A0A0B2UPZ0"/>
<protein>
    <submittedName>
        <fullName evidence="2">Uncharacterized protein</fullName>
    </submittedName>
</protein>
<proteinExistence type="predicted"/>
<gene>
    <name evidence="2" type="ORF">Tcan_02250</name>
</gene>
<evidence type="ECO:0000256" key="1">
    <source>
        <dbReference type="SAM" id="MobiDB-lite"/>
    </source>
</evidence>
<comment type="caution">
    <text evidence="2">The sequence shown here is derived from an EMBL/GenBank/DDBJ whole genome shotgun (WGS) entry which is preliminary data.</text>
</comment>
<evidence type="ECO:0000313" key="3">
    <source>
        <dbReference type="Proteomes" id="UP000031036"/>
    </source>
</evidence>
<feature type="region of interest" description="Disordered" evidence="1">
    <location>
        <begin position="74"/>
        <end position="96"/>
    </location>
</feature>
<dbReference type="EMBL" id="JPKZ01022168">
    <property type="protein sequence ID" value="KHN71458.1"/>
    <property type="molecule type" value="Genomic_DNA"/>
</dbReference>
<evidence type="ECO:0000313" key="2">
    <source>
        <dbReference type="EMBL" id="KHN71458.1"/>
    </source>
</evidence>
<reference evidence="2 3" key="1">
    <citation type="submission" date="2014-11" db="EMBL/GenBank/DDBJ databases">
        <title>Genetic blueprint of the zoonotic pathogen Toxocara canis.</title>
        <authorList>
            <person name="Zhu X.-Q."/>
            <person name="Korhonen P.K."/>
            <person name="Cai H."/>
            <person name="Young N.D."/>
            <person name="Nejsum P."/>
            <person name="von Samson-Himmelstjerna G."/>
            <person name="Boag P.R."/>
            <person name="Tan P."/>
            <person name="Li Q."/>
            <person name="Min J."/>
            <person name="Yang Y."/>
            <person name="Wang X."/>
            <person name="Fang X."/>
            <person name="Hall R.S."/>
            <person name="Hofmann A."/>
            <person name="Sternberg P.W."/>
            <person name="Jex A.R."/>
            <person name="Gasser R.B."/>
        </authorList>
    </citation>
    <scope>NUCLEOTIDE SEQUENCE [LARGE SCALE GENOMIC DNA]</scope>
    <source>
        <strain evidence="2">PN_DK_2014</strain>
    </source>
</reference>
<dbReference type="Proteomes" id="UP000031036">
    <property type="component" value="Unassembled WGS sequence"/>
</dbReference>
<sequence length="185" mass="21075">MLYCHGGLKICVQPTRSHFVIHLYEMKQWKDYMSSPAEINFVFRGQFMSAATLSARGRVLHRIRFARRRLSKGCKRCRPSGDRDNGTKHHPSPSLQEATARLGGNRGFSFVWNKVSLSHSLLLQIDYERHSPCSMKNVKLLCVLHSTTLHIDDTGMTPLHLAVKKRNCALSKIRRTELATGVKCK</sequence>
<keyword evidence="3" id="KW-1185">Reference proteome</keyword>
<name>A0A0B2UPZ0_TOXCA</name>